<dbReference type="AlphaFoldDB" id="A0A401QUB9"/>
<protein>
    <submittedName>
        <fullName evidence="7">Glycoside hydrolase</fullName>
    </submittedName>
</protein>
<dbReference type="SUPFAM" id="SSF54001">
    <property type="entry name" value="Cysteine proteinases"/>
    <property type="match status" value="1"/>
</dbReference>
<name>A0A401QUB9_STRNR</name>
<dbReference type="GO" id="GO:0006508">
    <property type="term" value="P:proteolysis"/>
    <property type="evidence" value="ECO:0007669"/>
    <property type="project" value="UniProtKB-KW"/>
</dbReference>
<comment type="caution">
    <text evidence="7">The sequence shown here is derived from an EMBL/GenBank/DDBJ whole genome shotgun (WGS) entry which is preliminary data.</text>
</comment>
<sequence>MTTPTHSTLIRFEEARRGSSQQAASVIADCRCAHCLTPNATPRRLPQAGNNGLRPAVRRTVLAATFLAGVGVVSMGPGAAVANAQSAPSKSGWDGTRYWFKNNSGEWRWTSHYSIYQARTGSASKQAPPKKAGSTPGIRQGWDGSRYWFKNAKGQWRWTSHHSIYQARTKGHGNDTGTGRGTAPAPPRATGNSRHETAIGYALAQVGKPYVWGGNGPNSFDCSGLVQQAYRRAGIQLPRVAADQYAATTRITSGQLRRGDLIFWSNSGRASGINHVAIYLGGGTYVEAPKPGAHVRTAPLRSGYRPTHFGRP</sequence>
<dbReference type="PANTHER" id="PTHR47359:SF3">
    <property type="entry name" value="NLP_P60 DOMAIN-CONTAINING PROTEIN-RELATED"/>
    <property type="match status" value="1"/>
</dbReference>
<proteinExistence type="inferred from homology"/>
<dbReference type="PANTHER" id="PTHR47359">
    <property type="entry name" value="PEPTIDOGLYCAN DL-ENDOPEPTIDASE CWLO"/>
    <property type="match status" value="1"/>
</dbReference>
<feature type="region of interest" description="Disordered" evidence="5">
    <location>
        <begin position="168"/>
        <end position="193"/>
    </location>
</feature>
<keyword evidence="2" id="KW-0645">Protease</keyword>
<dbReference type="GO" id="GO:0008234">
    <property type="term" value="F:cysteine-type peptidase activity"/>
    <property type="evidence" value="ECO:0007669"/>
    <property type="project" value="UniProtKB-KW"/>
</dbReference>
<reference evidence="7 8" key="1">
    <citation type="journal article" date="2019" name="Microbiol. Resour. Announc.">
        <title>Draft Genome Sequence of the Most Traditional epsilon-Poly-l-Lysine Producer, Streptomyces albulus NBRC14147.</title>
        <authorList>
            <person name="Yamanaka K."/>
            <person name="Hamano Y."/>
        </authorList>
    </citation>
    <scope>NUCLEOTIDE SEQUENCE [LARGE SCALE GENOMIC DNA]</scope>
    <source>
        <strain evidence="7 8">NBRC 14147</strain>
    </source>
</reference>
<dbReference type="InterPro" id="IPR038765">
    <property type="entry name" value="Papain-like_cys_pep_sf"/>
</dbReference>
<accession>A0A401QUB9</accession>
<evidence type="ECO:0000256" key="2">
    <source>
        <dbReference type="ARBA" id="ARBA00022670"/>
    </source>
</evidence>
<evidence type="ECO:0000313" key="7">
    <source>
        <dbReference type="EMBL" id="GCB89009.1"/>
    </source>
</evidence>
<evidence type="ECO:0000313" key="8">
    <source>
        <dbReference type="Proteomes" id="UP000288351"/>
    </source>
</evidence>
<keyword evidence="4" id="KW-0788">Thiol protease</keyword>
<dbReference type="Proteomes" id="UP000288351">
    <property type="component" value="Unassembled WGS sequence"/>
</dbReference>
<dbReference type="InterPro" id="IPR051794">
    <property type="entry name" value="PG_Endopeptidase_C40"/>
</dbReference>
<dbReference type="PROSITE" id="PS51935">
    <property type="entry name" value="NLPC_P60"/>
    <property type="match status" value="1"/>
</dbReference>
<dbReference type="EMBL" id="BHXC01000006">
    <property type="protein sequence ID" value="GCB89009.1"/>
    <property type="molecule type" value="Genomic_DNA"/>
</dbReference>
<feature type="domain" description="NlpC/P60" evidence="6">
    <location>
        <begin position="192"/>
        <end position="312"/>
    </location>
</feature>
<organism evidence="7 8">
    <name type="scientific">Streptomyces noursei</name>
    <name type="common">Streptomyces albulus</name>
    <dbReference type="NCBI Taxonomy" id="1971"/>
    <lineage>
        <taxon>Bacteria</taxon>
        <taxon>Bacillati</taxon>
        <taxon>Actinomycetota</taxon>
        <taxon>Actinomycetes</taxon>
        <taxon>Kitasatosporales</taxon>
        <taxon>Streptomycetaceae</taxon>
        <taxon>Streptomyces</taxon>
    </lineage>
</organism>
<dbReference type="Pfam" id="PF00877">
    <property type="entry name" value="NLPC_P60"/>
    <property type="match status" value="1"/>
</dbReference>
<keyword evidence="3 7" id="KW-0378">Hydrolase</keyword>
<gene>
    <name evidence="7" type="ORF">SALB_01682</name>
</gene>
<evidence type="ECO:0000259" key="6">
    <source>
        <dbReference type="PROSITE" id="PS51935"/>
    </source>
</evidence>
<evidence type="ECO:0000256" key="4">
    <source>
        <dbReference type="ARBA" id="ARBA00022807"/>
    </source>
</evidence>
<evidence type="ECO:0000256" key="5">
    <source>
        <dbReference type="SAM" id="MobiDB-lite"/>
    </source>
</evidence>
<dbReference type="InterPro" id="IPR000064">
    <property type="entry name" value="NLP_P60_dom"/>
</dbReference>
<dbReference type="Gene3D" id="3.90.1720.10">
    <property type="entry name" value="endopeptidase domain like (from Nostoc punctiforme)"/>
    <property type="match status" value="1"/>
</dbReference>
<evidence type="ECO:0000256" key="1">
    <source>
        <dbReference type="ARBA" id="ARBA00007074"/>
    </source>
</evidence>
<evidence type="ECO:0000256" key="3">
    <source>
        <dbReference type="ARBA" id="ARBA00022801"/>
    </source>
</evidence>
<comment type="similarity">
    <text evidence="1">Belongs to the peptidase C40 family.</text>
</comment>